<sequence>MPSPGEEKPPVKPPEEKKNLPAGKQGAGKSCLKIILIIAAILFSLFLLVSGAIAIAITATGLVKVPILSNIIKPPAVTEDFSYKKVSEKTLSKKLESSMSGTEGNVKITMALTDDEVNTLISGLASTPDSFVKSILVKFRPGIIKISGVLSQNDAPFYGELKISKSASSFEFEFQNVRLGALPLPGFLIEGLISQVAGTGQFLGSLTADSLPVNAITVKDGSITIKGLDLSGLGGPRE</sequence>
<protein>
    <submittedName>
        <fullName evidence="3">Gwc1 protein</fullName>
    </submittedName>
</protein>
<comment type="caution">
    <text evidence="3">The sequence shown here is derived from an EMBL/GenBank/DDBJ whole genome shotgun (WGS) entry which is preliminary data.</text>
</comment>
<dbReference type="AlphaFoldDB" id="A0A0T5ZX67"/>
<feature type="transmembrane region" description="Helical" evidence="2">
    <location>
        <begin position="34"/>
        <end position="63"/>
    </location>
</feature>
<dbReference type="EMBL" id="LDXK01000003">
    <property type="protein sequence ID" value="KRT67389.1"/>
    <property type="molecule type" value="Genomic_DNA"/>
</dbReference>
<accession>A0A0T5ZX67</accession>
<keyword evidence="2" id="KW-1133">Transmembrane helix</keyword>
<organism evidence="3 4">
    <name type="scientific">candidate division WWE3 bacterium CSP1-7</name>
    <dbReference type="NCBI Taxonomy" id="1576480"/>
    <lineage>
        <taxon>Bacteria</taxon>
        <taxon>Katanobacteria</taxon>
    </lineage>
</organism>
<feature type="region of interest" description="Disordered" evidence="1">
    <location>
        <begin position="1"/>
        <end position="26"/>
    </location>
</feature>
<gene>
    <name evidence="3" type="primary">gwc1</name>
    <name evidence="3" type="ORF">XU08_C0003G0062</name>
</gene>
<dbReference type="STRING" id="1576480.XU08_C0003G0062"/>
<keyword evidence="2" id="KW-0812">Transmembrane</keyword>
<keyword evidence="2" id="KW-0472">Membrane</keyword>
<evidence type="ECO:0000256" key="1">
    <source>
        <dbReference type="SAM" id="MobiDB-lite"/>
    </source>
</evidence>
<name>A0A0T5ZX67_UNCKA</name>
<feature type="compositionally biased region" description="Basic and acidic residues" evidence="1">
    <location>
        <begin position="1"/>
        <end position="19"/>
    </location>
</feature>
<dbReference type="Proteomes" id="UP000051297">
    <property type="component" value="Unassembled WGS sequence"/>
</dbReference>
<proteinExistence type="predicted"/>
<evidence type="ECO:0000313" key="3">
    <source>
        <dbReference type="EMBL" id="KRT67389.1"/>
    </source>
</evidence>
<evidence type="ECO:0000313" key="4">
    <source>
        <dbReference type="Proteomes" id="UP000051297"/>
    </source>
</evidence>
<evidence type="ECO:0000256" key="2">
    <source>
        <dbReference type="SAM" id="Phobius"/>
    </source>
</evidence>
<reference evidence="3 4" key="1">
    <citation type="submission" date="2015-05" db="EMBL/GenBank/DDBJ databases">
        <title>Critical biogeochemical functions in the subsurface are associated with bacteria from new phyla and little studied lineages.</title>
        <authorList>
            <person name="Hug L.A."/>
            <person name="Thomas B.C."/>
            <person name="Sharon I."/>
            <person name="Brown C.T."/>
            <person name="Sharma R."/>
            <person name="Hettich R.L."/>
            <person name="Wilkins M.J."/>
            <person name="Williams K.H."/>
            <person name="Singh A."/>
            <person name="Banfield J.F."/>
        </authorList>
    </citation>
    <scope>NUCLEOTIDE SEQUENCE [LARGE SCALE GENOMIC DNA]</scope>
    <source>
        <strain evidence="3">CSP1-7</strain>
    </source>
</reference>